<accession>I3UQX2</accession>
<evidence type="ECO:0000313" key="3">
    <source>
        <dbReference type="Proteomes" id="UP000005268"/>
    </source>
</evidence>
<name>I3UQX2_PSEPU</name>
<sequence>MRGALAGTTLEKGLPVLRVGAATIRVLHQLELHGLCRQVRSARKVYPLLYSGGRFMSSQNDDISSNVLRQMKAGGFDFTQIHPIEFYAVFPDEAGARRAAGQFRGESLNAQVKELGDGAWHLELSKVMYATHGGIGDFEEAFEQLVTPYGGEVEGWGVKHERLTA</sequence>
<dbReference type="InterPro" id="IPR009671">
    <property type="entry name" value="RraB_dom"/>
</dbReference>
<dbReference type="InterPro" id="IPR036701">
    <property type="entry name" value="RraB-like_sf"/>
</dbReference>
<evidence type="ECO:0000259" key="1">
    <source>
        <dbReference type="Pfam" id="PF06877"/>
    </source>
</evidence>
<dbReference type="EMBL" id="CP003588">
    <property type="protein sequence ID" value="AFK67893.1"/>
    <property type="molecule type" value="Genomic_DNA"/>
</dbReference>
<proteinExistence type="predicted"/>
<dbReference type="Proteomes" id="UP000005268">
    <property type="component" value="Chromosome"/>
</dbReference>
<dbReference type="SUPFAM" id="SSF89946">
    <property type="entry name" value="Hypothetical protein VC0424"/>
    <property type="match status" value="1"/>
</dbReference>
<dbReference type="HOGENOM" id="CLU_1609401_0_0_6"/>
<feature type="domain" description="Regulator of ribonuclease activity B" evidence="1">
    <location>
        <begin position="62"/>
        <end position="158"/>
    </location>
</feature>
<protein>
    <recommendedName>
        <fullName evidence="1">Regulator of ribonuclease activity B domain-containing protein</fullName>
    </recommendedName>
</protein>
<dbReference type="Pfam" id="PF06877">
    <property type="entry name" value="RraB"/>
    <property type="match status" value="1"/>
</dbReference>
<evidence type="ECO:0000313" key="2">
    <source>
        <dbReference type="EMBL" id="AFK67893.1"/>
    </source>
</evidence>
<dbReference type="PATRIC" id="fig|231023.4.peg.997"/>
<dbReference type="AlphaFoldDB" id="I3UQX2"/>
<gene>
    <name evidence="2" type="ORF">YSA_02070</name>
</gene>
<dbReference type="KEGG" id="ppi:YSA_02070"/>
<organism evidence="2 3">
    <name type="scientific">Pseudomonas putida ND6</name>
    <dbReference type="NCBI Taxonomy" id="231023"/>
    <lineage>
        <taxon>Bacteria</taxon>
        <taxon>Pseudomonadati</taxon>
        <taxon>Pseudomonadota</taxon>
        <taxon>Gammaproteobacteria</taxon>
        <taxon>Pseudomonadales</taxon>
        <taxon>Pseudomonadaceae</taxon>
        <taxon>Pseudomonas</taxon>
    </lineage>
</organism>
<dbReference type="Gene3D" id="3.30.70.970">
    <property type="entry name" value="RraB-like"/>
    <property type="match status" value="1"/>
</dbReference>
<reference evidence="2 3" key="1">
    <citation type="journal article" date="2012" name="J. Bacteriol.">
        <title>Complete Genome Sequence of the Naphthalene-Degrading Pseudomonas putida Strain ND6.</title>
        <authorList>
            <person name="Li S."/>
            <person name="Zhao H."/>
            <person name="Li Y."/>
            <person name="Niu S."/>
            <person name="Cai B."/>
        </authorList>
    </citation>
    <scope>NUCLEOTIDE SEQUENCE [LARGE SCALE GENOMIC DNA]</scope>
    <source>
        <strain evidence="2 3">ND6</strain>
    </source>
</reference>